<dbReference type="InterPro" id="IPR009737">
    <property type="entry name" value="Aim32/Apd1-like"/>
</dbReference>
<keyword evidence="2" id="KW-0812">Transmembrane</keyword>
<evidence type="ECO:0000313" key="4">
    <source>
        <dbReference type="Proteomes" id="UP001187192"/>
    </source>
</evidence>
<gene>
    <name evidence="3" type="ORF">TIFTF001_011783</name>
</gene>
<feature type="transmembrane region" description="Helical" evidence="2">
    <location>
        <begin position="179"/>
        <end position="199"/>
    </location>
</feature>
<comment type="caution">
    <text evidence="3">The sequence shown here is derived from an EMBL/GenBank/DDBJ whole genome shotgun (WGS) entry which is preliminary data.</text>
</comment>
<evidence type="ECO:0000256" key="1">
    <source>
        <dbReference type="SAM" id="MobiDB-lite"/>
    </source>
</evidence>
<dbReference type="Pfam" id="PF06999">
    <property type="entry name" value="Suc_Fer-like"/>
    <property type="match status" value="1"/>
</dbReference>
<sequence length="203" mass="22005">MLGLGLDVVYYVLDFVNLTVLGVPCSHIGGHKYAGNLIIYSPGPDGKIAGHWYGYVTPNDVPELLDENIAKGKIIERLWRGQMGVPAEEGEKSEQATEQKLPNGEDIKKSEKPKEGASQDSKENFSGCCQGANGGFTCCRDGSFEQTDKSEEKKLEASGKEGPLCKLTSWIGSLEQRDVLATAAVVSALVTVAVAYSYYRRSH</sequence>
<dbReference type="SUPFAM" id="SSF52833">
    <property type="entry name" value="Thioredoxin-like"/>
    <property type="match status" value="1"/>
</dbReference>
<evidence type="ECO:0000313" key="3">
    <source>
        <dbReference type="EMBL" id="GMN42587.1"/>
    </source>
</evidence>
<proteinExistence type="predicted"/>
<keyword evidence="2" id="KW-1133">Transmembrane helix</keyword>
<dbReference type="Proteomes" id="UP001187192">
    <property type="component" value="Unassembled WGS sequence"/>
</dbReference>
<feature type="compositionally biased region" description="Basic and acidic residues" evidence="1">
    <location>
        <begin position="89"/>
        <end position="123"/>
    </location>
</feature>
<protein>
    <submittedName>
        <fullName evidence="3">Uncharacterized protein</fullName>
    </submittedName>
</protein>
<dbReference type="AlphaFoldDB" id="A0AA87ZXV3"/>
<name>A0AA87ZXV3_FICCA</name>
<organism evidence="3 4">
    <name type="scientific">Ficus carica</name>
    <name type="common">Common fig</name>
    <dbReference type="NCBI Taxonomy" id="3494"/>
    <lineage>
        <taxon>Eukaryota</taxon>
        <taxon>Viridiplantae</taxon>
        <taxon>Streptophyta</taxon>
        <taxon>Embryophyta</taxon>
        <taxon>Tracheophyta</taxon>
        <taxon>Spermatophyta</taxon>
        <taxon>Magnoliopsida</taxon>
        <taxon>eudicotyledons</taxon>
        <taxon>Gunneridae</taxon>
        <taxon>Pentapetalae</taxon>
        <taxon>rosids</taxon>
        <taxon>fabids</taxon>
        <taxon>Rosales</taxon>
        <taxon>Moraceae</taxon>
        <taxon>Ficeae</taxon>
        <taxon>Ficus</taxon>
    </lineage>
</organism>
<dbReference type="Gene3D" id="3.40.30.10">
    <property type="entry name" value="Glutaredoxin"/>
    <property type="match status" value="1"/>
</dbReference>
<dbReference type="InterPro" id="IPR036249">
    <property type="entry name" value="Thioredoxin-like_sf"/>
</dbReference>
<feature type="region of interest" description="Disordered" evidence="1">
    <location>
        <begin position="86"/>
        <end position="123"/>
    </location>
</feature>
<dbReference type="PANTHER" id="PTHR31902">
    <property type="entry name" value="ACTIN PATCHES DISTAL PROTEIN 1"/>
    <property type="match status" value="1"/>
</dbReference>
<accession>A0AA87ZXV3</accession>
<keyword evidence="2" id="KW-0472">Membrane</keyword>
<keyword evidence="4" id="KW-1185">Reference proteome</keyword>
<dbReference type="CDD" id="cd03062">
    <property type="entry name" value="TRX_Fd_Sucrase"/>
    <property type="match status" value="1"/>
</dbReference>
<evidence type="ECO:0000256" key="2">
    <source>
        <dbReference type="SAM" id="Phobius"/>
    </source>
</evidence>
<reference evidence="3" key="1">
    <citation type="submission" date="2023-07" db="EMBL/GenBank/DDBJ databases">
        <title>draft genome sequence of fig (Ficus carica).</title>
        <authorList>
            <person name="Takahashi T."/>
            <person name="Nishimura K."/>
        </authorList>
    </citation>
    <scope>NUCLEOTIDE SEQUENCE</scope>
</reference>
<dbReference type="EMBL" id="BTGU01000014">
    <property type="protein sequence ID" value="GMN42587.1"/>
    <property type="molecule type" value="Genomic_DNA"/>
</dbReference>
<dbReference type="PANTHER" id="PTHR31902:SF10">
    <property type="entry name" value="SUCRASE_FERREDOXIN-LIKE FAMILY PROTEIN"/>
    <property type="match status" value="1"/>
</dbReference>